<proteinExistence type="predicted"/>
<dbReference type="EMBL" id="CM023489">
    <property type="protein sequence ID" value="KAH6922567.1"/>
    <property type="molecule type" value="Genomic_DNA"/>
</dbReference>
<dbReference type="Proteomes" id="UP000821845">
    <property type="component" value="Chromosome 9"/>
</dbReference>
<keyword evidence="2" id="KW-1185">Reference proteome</keyword>
<gene>
    <name evidence="1" type="ORF">HPB50_016170</name>
</gene>
<accession>A0ACB7RNU4</accession>
<comment type="caution">
    <text evidence="1">The sequence shown here is derived from an EMBL/GenBank/DDBJ whole genome shotgun (WGS) entry which is preliminary data.</text>
</comment>
<organism evidence="1 2">
    <name type="scientific">Hyalomma asiaticum</name>
    <name type="common">Tick</name>
    <dbReference type="NCBI Taxonomy" id="266040"/>
    <lineage>
        <taxon>Eukaryota</taxon>
        <taxon>Metazoa</taxon>
        <taxon>Ecdysozoa</taxon>
        <taxon>Arthropoda</taxon>
        <taxon>Chelicerata</taxon>
        <taxon>Arachnida</taxon>
        <taxon>Acari</taxon>
        <taxon>Parasitiformes</taxon>
        <taxon>Ixodida</taxon>
        <taxon>Ixodoidea</taxon>
        <taxon>Ixodidae</taxon>
        <taxon>Hyalomminae</taxon>
        <taxon>Hyalomma</taxon>
    </lineage>
</organism>
<evidence type="ECO:0000313" key="1">
    <source>
        <dbReference type="EMBL" id="KAH6922567.1"/>
    </source>
</evidence>
<name>A0ACB7RNU4_HYAAI</name>
<sequence length="571" mass="64169">MAKILQDHVAQAWDCDPDKPFREPTARATPGPPNVGQCWVMPATGAASGLQRLSRLVSMIIHPQNRTADQQQTNMAVMFAQFLAHDISLAAQAPPAEEVTDLGPGGNPTCLQGPECMPVEVPQNDDFYAQFNVTRLGMKRTHTCNSCGNGLMLSQDLGGDEYMPDSFSPYADHCSLPEENAFCLRAGDSRANQQPGILSMQTLWVREHNRIARRLACINPHWEDEELFLVTKRIQEGRYQHIVYAEWLPWHLGPAVMEEYDLWVRNTGRTSYDDTLDATLSTEFSSAHFRYSHTNVPGAYWRIDQNGESLAVLKLKDAYFVPLNDTYRPVDNVLRGSVVQPMEPFSRFGDHGLTHYLFRQRGLPYGGDLFALDIQRARDHGVRPYVDWVQLCQNISITSFADLSQVMPEETARLYEQVYEDVRDIDLFSGALSEAPLKGAEVGATFACGVASQLRRLKYGDRFYYEHSNQSGSFSDGFNKPDSAAGALLSLVSHSREPYCLKSCARVNVGHPRFSLSRRLRSKVLASHTVPARALANIKIARQPVLMSRRLETNLTSSDVTTYGRQQKKRF</sequence>
<reference evidence="1" key="1">
    <citation type="submission" date="2020-05" db="EMBL/GenBank/DDBJ databases">
        <title>Large-scale comparative analyses of tick genomes elucidate their genetic diversity and vector capacities.</title>
        <authorList>
            <person name="Jia N."/>
            <person name="Wang J."/>
            <person name="Shi W."/>
            <person name="Du L."/>
            <person name="Sun Y."/>
            <person name="Zhan W."/>
            <person name="Jiang J."/>
            <person name="Wang Q."/>
            <person name="Zhang B."/>
            <person name="Ji P."/>
            <person name="Sakyi L.B."/>
            <person name="Cui X."/>
            <person name="Yuan T."/>
            <person name="Jiang B."/>
            <person name="Yang W."/>
            <person name="Lam T.T.-Y."/>
            <person name="Chang Q."/>
            <person name="Ding S."/>
            <person name="Wang X."/>
            <person name="Zhu J."/>
            <person name="Ruan X."/>
            <person name="Zhao L."/>
            <person name="Wei J."/>
            <person name="Que T."/>
            <person name="Du C."/>
            <person name="Cheng J."/>
            <person name="Dai P."/>
            <person name="Han X."/>
            <person name="Huang E."/>
            <person name="Gao Y."/>
            <person name="Liu J."/>
            <person name="Shao H."/>
            <person name="Ye R."/>
            <person name="Li L."/>
            <person name="Wei W."/>
            <person name="Wang X."/>
            <person name="Wang C."/>
            <person name="Yang T."/>
            <person name="Huo Q."/>
            <person name="Li W."/>
            <person name="Guo W."/>
            <person name="Chen H."/>
            <person name="Zhou L."/>
            <person name="Ni X."/>
            <person name="Tian J."/>
            <person name="Zhou Y."/>
            <person name="Sheng Y."/>
            <person name="Liu T."/>
            <person name="Pan Y."/>
            <person name="Xia L."/>
            <person name="Li J."/>
            <person name="Zhao F."/>
            <person name="Cao W."/>
        </authorList>
    </citation>
    <scope>NUCLEOTIDE SEQUENCE</scope>
    <source>
        <strain evidence="1">Hyas-2018</strain>
    </source>
</reference>
<evidence type="ECO:0000313" key="2">
    <source>
        <dbReference type="Proteomes" id="UP000821845"/>
    </source>
</evidence>
<protein>
    <submittedName>
        <fullName evidence="1">Uncharacterized protein</fullName>
    </submittedName>
</protein>